<accession>A0ABD4TGC4</accession>
<comment type="caution">
    <text evidence="4">The sequence shown here is derived from an EMBL/GenBank/DDBJ whole genome shotgun (WGS) entry which is preliminary data.</text>
</comment>
<dbReference type="PANTHER" id="PTHR45759">
    <property type="entry name" value="NUCLEOLAR GTP-BINDING PROTEIN 1"/>
    <property type="match status" value="1"/>
</dbReference>
<dbReference type="InterPro" id="IPR027417">
    <property type="entry name" value="P-loop_NTPase"/>
</dbReference>
<proteinExistence type="predicted"/>
<protein>
    <submittedName>
        <fullName evidence="4">GTP-binding protein</fullName>
    </submittedName>
</protein>
<dbReference type="Gene3D" id="1.20.120.1190">
    <property type="match status" value="1"/>
</dbReference>
<reference evidence="4 5" key="1">
    <citation type="submission" date="2019-08" db="EMBL/GenBank/DDBJ databases">
        <authorList>
            <person name="Chen S.-C."/>
            <person name="Lai M.-C."/>
            <person name="You Y.-T."/>
        </authorList>
    </citation>
    <scope>NUCLEOTIDE SEQUENCE [LARGE SCALE GENOMIC DNA]</scope>
    <source>
        <strain evidence="4 5">P2F9704a</strain>
    </source>
</reference>
<evidence type="ECO:0000256" key="1">
    <source>
        <dbReference type="SAM" id="MobiDB-lite"/>
    </source>
</evidence>
<dbReference type="AlphaFoldDB" id="A0ABD4TGC4"/>
<dbReference type="Gene3D" id="3.40.50.300">
    <property type="entry name" value="P-loop containing nucleotide triphosphate hydrolases"/>
    <property type="match status" value="1"/>
</dbReference>
<dbReference type="PRINTS" id="PR00326">
    <property type="entry name" value="GTP1OBG"/>
</dbReference>
<dbReference type="InterPro" id="IPR006073">
    <property type="entry name" value="GTP-bd"/>
</dbReference>
<feature type="region of interest" description="Disordered" evidence="1">
    <location>
        <begin position="307"/>
        <end position="326"/>
    </location>
</feature>
<evidence type="ECO:0000313" key="4">
    <source>
        <dbReference type="EMBL" id="MCQ1538017.1"/>
    </source>
</evidence>
<feature type="compositionally biased region" description="Low complexity" evidence="1">
    <location>
        <begin position="311"/>
        <end position="326"/>
    </location>
</feature>
<evidence type="ECO:0000259" key="3">
    <source>
        <dbReference type="Pfam" id="PF17835"/>
    </source>
</evidence>
<feature type="domain" description="NOG1 N-terminal helical" evidence="3">
    <location>
        <begin position="3"/>
        <end position="151"/>
    </location>
</feature>
<dbReference type="Pfam" id="PF01926">
    <property type="entry name" value="MMR_HSR1"/>
    <property type="match status" value="1"/>
</dbReference>
<dbReference type="CDD" id="cd01897">
    <property type="entry name" value="NOG"/>
    <property type="match status" value="1"/>
</dbReference>
<dbReference type="SUPFAM" id="SSF52540">
    <property type="entry name" value="P-loop containing nucleoside triphosphate hydrolases"/>
    <property type="match status" value="1"/>
</dbReference>
<dbReference type="InterPro" id="IPR041623">
    <property type="entry name" value="NOG1_N"/>
</dbReference>
<sequence length="326" mass="36511">MMFDTIPTVPTADEILDRSFRRAAKKMRDKKNKDRANEEFVMAVTQAVHDKLVSIIQSFPEFDTLPPFYRDLVDILYGIEEMRKAFGGVGWAAKHTRDIGKDLARSMRRSPENLAIRKQAVARIASIVHQIDKDLRFLNDARNVLRKLPVVSSDEFTIVVAGYPNVGKSSFIRLVSTATPQVASYPFTTKGVIVGHHELSWRERVQFIDTPGILDAGNNRERNKIERQALNALIYVADTILFIIDPSEHCGYDLTTQELLLEEIKGFAHVPVIVCANKSDLAPYPGVLNMSTVTGEGVLEVLAATLRERTPTTTPRPADTLPENPE</sequence>
<dbReference type="Proteomes" id="UP001524383">
    <property type="component" value="Unassembled WGS sequence"/>
</dbReference>
<keyword evidence="5" id="KW-1185">Reference proteome</keyword>
<evidence type="ECO:0000259" key="2">
    <source>
        <dbReference type="Pfam" id="PF01926"/>
    </source>
</evidence>
<feature type="domain" description="G" evidence="2">
    <location>
        <begin position="157"/>
        <end position="278"/>
    </location>
</feature>
<name>A0ABD4TGC4_9EURY</name>
<dbReference type="Pfam" id="PF17835">
    <property type="entry name" value="NOG1_N"/>
    <property type="match status" value="1"/>
</dbReference>
<gene>
    <name evidence="4" type="ORF">FTO68_03300</name>
</gene>
<dbReference type="EMBL" id="VOTZ01000005">
    <property type="protein sequence ID" value="MCQ1538017.1"/>
    <property type="molecule type" value="Genomic_DNA"/>
</dbReference>
<organism evidence="4 5">
    <name type="scientific">Methanocalculus taiwanensis</name>
    <dbReference type="NCBI Taxonomy" id="106207"/>
    <lineage>
        <taxon>Archaea</taxon>
        <taxon>Methanobacteriati</taxon>
        <taxon>Methanobacteriota</taxon>
        <taxon>Stenosarchaea group</taxon>
        <taxon>Methanomicrobia</taxon>
        <taxon>Methanomicrobiales</taxon>
        <taxon>Methanocalculaceae</taxon>
        <taxon>Methanocalculus</taxon>
    </lineage>
</organism>
<evidence type="ECO:0000313" key="5">
    <source>
        <dbReference type="Proteomes" id="UP001524383"/>
    </source>
</evidence>